<dbReference type="EMBL" id="CM056819">
    <property type="protein sequence ID" value="KAJ8623665.1"/>
    <property type="molecule type" value="Genomic_DNA"/>
</dbReference>
<gene>
    <name evidence="1" type="ORF">MRB53_032195</name>
</gene>
<dbReference type="Proteomes" id="UP001234297">
    <property type="component" value="Chromosome 11"/>
</dbReference>
<evidence type="ECO:0000313" key="1">
    <source>
        <dbReference type="EMBL" id="KAJ8623665.1"/>
    </source>
</evidence>
<name>A0ACC2KRK0_PERAE</name>
<sequence>MYSSKSSNKAPDSGLQSLWEFMVWLTGKKRRDTICIVLADDACDEPKIRMSKVIRSNLRVRLGDVVSVHQCQDVKYGKRVHILPVDDTIEGVSGNLVDAYLKPYFLEAYRPVRKGDLFPVRGGMRSVVFKVIETDPPEFCVVAPDTEMFCEGEPVKREDEDRLYEVG</sequence>
<organism evidence="1 2">
    <name type="scientific">Persea americana</name>
    <name type="common">Avocado</name>
    <dbReference type="NCBI Taxonomy" id="3435"/>
    <lineage>
        <taxon>Eukaryota</taxon>
        <taxon>Viridiplantae</taxon>
        <taxon>Streptophyta</taxon>
        <taxon>Embryophyta</taxon>
        <taxon>Tracheophyta</taxon>
        <taxon>Spermatophyta</taxon>
        <taxon>Magnoliopsida</taxon>
        <taxon>Magnoliidae</taxon>
        <taxon>Laurales</taxon>
        <taxon>Lauraceae</taxon>
        <taxon>Persea</taxon>
    </lineage>
</organism>
<protein>
    <submittedName>
        <fullName evidence="1">Uncharacterized protein</fullName>
    </submittedName>
</protein>
<keyword evidence="2" id="KW-1185">Reference proteome</keyword>
<proteinExistence type="predicted"/>
<accession>A0ACC2KRK0</accession>
<comment type="caution">
    <text evidence="1">The sequence shown here is derived from an EMBL/GenBank/DDBJ whole genome shotgun (WGS) entry which is preliminary data.</text>
</comment>
<reference evidence="1 2" key="1">
    <citation type="journal article" date="2022" name="Hortic Res">
        <title>A haplotype resolved chromosomal level avocado genome allows analysis of novel avocado genes.</title>
        <authorList>
            <person name="Nath O."/>
            <person name="Fletcher S.J."/>
            <person name="Hayward A."/>
            <person name="Shaw L.M."/>
            <person name="Masouleh A.K."/>
            <person name="Furtado A."/>
            <person name="Henry R.J."/>
            <person name="Mitter N."/>
        </authorList>
    </citation>
    <scope>NUCLEOTIDE SEQUENCE [LARGE SCALE GENOMIC DNA]</scope>
    <source>
        <strain evidence="2">cv. Hass</strain>
    </source>
</reference>
<evidence type="ECO:0000313" key="2">
    <source>
        <dbReference type="Proteomes" id="UP001234297"/>
    </source>
</evidence>